<name>A0A1S1LXF0_MYCCH</name>
<sequence>MAPRENRQDSYARAARASDMRATGQTWQIIADSEGYPSLLAAKKAVERHRQRNPLGTVAGLRFDSHEGYRITKATLFGCMAEARQRGDLTETIAAARAINDTIDKQCKLMGAHVSVSQQVDVNVTTDPVALLDKLEQALLARDDQRQLQLQTPTIDAEFEGIER</sequence>
<evidence type="ECO:0000313" key="1">
    <source>
        <dbReference type="EMBL" id="OHU77464.1"/>
    </source>
</evidence>
<dbReference type="Proteomes" id="UP000179441">
    <property type="component" value="Unassembled WGS sequence"/>
</dbReference>
<reference evidence="1 2" key="1">
    <citation type="submission" date="2016-10" db="EMBL/GenBank/DDBJ databases">
        <title>Evaluation of Human, Veterinary and Environmental Mycobacterium chelonae Isolates by Core Genome Phylogenomic Analysis, Targeted Gene Comparison, and Anti-microbial Susceptibility Patterns: A Tale of Mistaken Identities.</title>
        <authorList>
            <person name="Fogelson S.B."/>
            <person name="Camus A.C."/>
            <person name="Lorenz W."/>
            <person name="Vasireddy R."/>
            <person name="Vasireddy S."/>
            <person name="Smith T."/>
            <person name="Brown-Elliott B.A."/>
            <person name="Wallace R.J.Jr."/>
            <person name="Hasan N.A."/>
            <person name="Reischl U."/>
            <person name="Sanchez S."/>
        </authorList>
    </citation>
    <scope>NUCLEOTIDE SEQUENCE [LARGE SCALE GENOMIC DNA]</scope>
    <source>
        <strain evidence="1 2">15518</strain>
    </source>
</reference>
<protein>
    <submittedName>
        <fullName evidence="1">Uncharacterized protein</fullName>
    </submittedName>
</protein>
<evidence type="ECO:0000313" key="2">
    <source>
        <dbReference type="Proteomes" id="UP000179441"/>
    </source>
</evidence>
<comment type="caution">
    <text evidence="1">The sequence shown here is derived from an EMBL/GenBank/DDBJ whole genome shotgun (WGS) entry which is preliminary data.</text>
</comment>
<accession>A0A1S1LXF0</accession>
<dbReference type="AlphaFoldDB" id="A0A1S1LXF0"/>
<dbReference type="RefSeq" id="WP_070951174.1">
    <property type="nucleotide sequence ID" value="NZ_CP050145.1"/>
</dbReference>
<proteinExistence type="predicted"/>
<dbReference type="EMBL" id="MLIS01000001">
    <property type="protein sequence ID" value="OHU77464.1"/>
    <property type="molecule type" value="Genomic_DNA"/>
</dbReference>
<gene>
    <name evidence="1" type="ORF">BKG84_02700</name>
</gene>
<organism evidence="1 2">
    <name type="scientific">Mycobacteroides chelonae</name>
    <name type="common">Mycobacterium chelonae</name>
    <dbReference type="NCBI Taxonomy" id="1774"/>
    <lineage>
        <taxon>Bacteria</taxon>
        <taxon>Bacillati</taxon>
        <taxon>Actinomycetota</taxon>
        <taxon>Actinomycetes</taxon>
        <taxon>Mycobacteriales</taxon>
        <taxon>Mycobacteriaceae</taxon>
        <taxon>Mycobacteroides</taxon>
    </lineage>
</organism>
<keyword evidence="2" id="KW-1185">Reference proteome</keyword>